<reference evidence="2 3" key="3">
    <citation type="journal article" date="1996" name="Virology">
        <title>Analysis of 94 kb of the chlorella virus PBCV-1 330-kb genome: map positions 88 to 182.</title>
        <authorList>
            <person name="Lu Z."/>
            <person name="Li Y."/>
            <person name="Que Q."/>
            <person name="Kutish G.F."/>
            <person name="Rock D.L."/>
            <person name="Van Etten J.L."/>
        </authorList>
    </citation>
    <scope>NUCLEOTIDE SEQUENCE [LARGE SCALE GENOMIC DNA]</scope>
</reference>
<organism evidence="2 3">
    <name type="scientific">Paramecium bursaria Chlorella virus 1</name>
    <name type="common">PBCV-1</name>
    <dbReference type="NCBI Taxonomy" id="10506"/>
    <lineage>
        <taxon>Viruses</taxon>
        <taxon>Varidnaviria</taxon>
        <taxon>Bamfordvirae</taxon>
        <taxon>Nucleocytoviricota</taxon>
        <taxon>Megaviricetes</taxon>
        <taxon>Algavirales</taxon>
        <taxon>Phycodnaviridae</taxon>
        <taxon>Chlorovirus</taxon>
        <taxon>Chlorovirus vanettense</taxon>
    </lineage>
</organism>
<evidence type="ECO:0000256" key="1">
    <source>
        <dbReference type="SAM" id="Phobius"/>
    </source>
</evidence>
<gene>
    <name evidence="2" type="primary">a084aL</name>
</gene>
<proteinExistence type="predicted"/>
<reference evidence="2 3" key="7">
    <citation type="journal article" date="2000" name="Virology">
        <title>Characterization of a beta-1,3-glucanase encoded by chlorella virus PBCV-1.</title>
        <authorList>
            <person name="Sun L."/>
            <person name="Gurnon J.R."/>
            <person name="Adams B.J."/>
            <person name="Graves M.V."/>
            <person name="Van Etten J.L."/>
        </authorList>
    </citation>
    <scope>NUCLEOTIDE SEQUENCE [LARGE SCALE GENOMIC DNA]</scope>
</reference>
<organismHost>
    <name type="scientific">Chlorella</name>
    <dbReference type="NCBI Taxonomy" id="3071"/>
</organismHost>
<dbReference type="EMBL" id="JF411744">
    <property type="protein sequence ID" value="AEI70033.1"/>
    <property type="molecule type" value="Genomic_DNA"/>
</dbReference>
<keyword evidence="1" id="KW-0812">Transmembrane</keyword>
<reference evidence="2 3" key="8">
    <citation type="journal article" date="2010" name="J. Virol.">
        <title>Microarray analysis of Paramecium bursaria chlorella virus 1 transcription.</title>
        <authorList>
            <person name="Yanai-Balser G.M."/>
            <person name="Duncan G.A."/>
            <person name="Eudy J.D."/>
            <person name="Wang D."/>
            <person name="Li X."/>
            <person name="Agarkova I.V."/>
            <person name="Dunigan D.D."/>
            <person name="Van Etten J.L."/>
        </authorList>
    </citation>
    <scope>NUCLEOTIDE SEQUENCE [LARGE SCALE GENOMIC DNA]</scope>
</reference>
<name>F8TTX2_PBCV1</name>
<reference evidence="2 3" key="1">
    <citation type="journal article" date="1995" name="Virology">
        <title>Analysis of 45 kb of DNA located at the left end of the chlorella virus PBCV-1 genome.</title>
        <authorList>
            <person name="Lu Z."/>
            <person name="Li Y."/>
            <person name="Zhang Y."/>
            <person name="Kutish G.F."/>
            <person name="Rock D.L."/>
            <person name="Van Etten J.L."/>
        </authorList>
    </citation>
    <scope>NUCLEOTIDE SEQUENCE [LARGE SCALE GENOMIC DNA]</scope>
</reference>
<protein>
    <submittedName>
        <fullName evidence="2">Uncharacterized protein</fullName>
    </submittedName>
</protein>
<keyword evidence="3" id="KW-1185">Reference proteome</keyword>
<reference evidence="2 3" key="5">
    <citation type="journal article" date="1997" name="Virology">
        <title>Analysis of 74 kb of DNA located at the right end of the 330-kb chlorella virus PBCV-1 genome.</title>
        <authorList>
            <person name="Li Y."/>
            <person name="Lu Z."/>
            <person name="Sun L."/>
            <person name="Ropp S."/>
            <person name="Kutish G.F."/>
            <person name="Rock D.L."/>
            <person name="Van Etten J.L."/>
        </authorList>
    </citation>
    <scope>NUCLEOTIDE SEQUENCE [LARGE SCALE GENOMIC DNA]</scope>
</reference>
<sequence length="40" mass="4742">MKQAITNNIVNKYSRVSILLYEINLFVISHMYIICPRNDL</sequence>
<keyword evidence="1" id="KW-1133">Transmembrane helix</keyword>
<dbReference type="KEGG" id="vg:10971186"/>
<reference evidence="2 3" key="4">
    <citation type="journal article" date="1996" name="Virology">
        <title>Analysis of 76 kb of the chlorella virus PBCV-1 330-kb genome: map positions 182 to 258.</title>
        <authorList>
            <person name="Kutish G.F."/>
            <person name="Li Y."/>
            <person name="Lu Z."/>
            <person name="Furuta M."/>
            <person name="Rock D.L."/>
            <person name="Van Etten J.L."/>
        </authorList>
    </citation>
    <scope>NUCLEOTIDE SEQUENCE [LARGE SCALE GENOMIC DNA]</scope>
</reference>
<dbReference type="GeneID" id="10971186"/>
<evidence type="ECO:0000313" key="2">
    <source>
        <dbReference type="EMBL" id="AEI70033.1"/>
    </source>
</evidence>
<evidence type="ECO:0000313" key="3">
    <source>
        <dbReference type="Proteomes" id="UP000000862"/>
    </source>
</evidence>
<feature type="transmembrane region" description="Helical" evidence="1">
    <location>
        <begin position="18"/>
        <end position="35"/>
    </location>
</feature>
<accession>F8TTX2</accession>
<reference evidence="2 3" key="2">
    <citation type="journal article" date="1995" name="Virology">
        <title>Analysis of 43 kb of the Chlorella virus PBCV-1 330-kb genome: map positions 45 to 88.</title>
        <authorList>
            <person name="Li Y."/>
            <person name="Lu Z."/>
            <person name="Burbank D.E."/>
            <person name="Kutish G.F."/>
            <person name="Rock D.L."/>
            <person name="Van Etten J.L."/>
        </authorList>
    </citation>
    <scope>NUCLEOTIDE SEQUENCE [LARGE SCALE GENOMIC DNA]</scope>
</reference>
<dbReference type="RefSeq" id="YP_004678888.1">
    <property type="nucleotide sequence ID" value="NC_000852.5"/>
</dbReference>
<keyword evidence="1" id="KW-0472">Membrane</keyword>
<reference evidence="2 3" key="6">
    <citation type="journal article" date="1999" name="Virology">
        <title>Chlorella virus PBCV-1 encodes a functional homospermidine synthase.</title>
        <authorList>
            <person name="Kaiser A."/>
            <person name="Vollmert M."/>
            <person name="Tholl D."/>
            <person name="Graves M.V."/>
            <person name="Gurnon J.R."/>
            <person name="Xing W."/>
            <person name="Lisec A.D."/>
            <person name="Nickerson K.W."/>
            <person name="Van Etten J.L."/>
        </authorList>
    </citation>
    <scope>NUCLEOTIDE SEQUENCE [LARGE SCALE GENOMIC DNA]</scope>
</reference>
<dbReference type="Proteomes" id="UP000000862">
    <property type="component" value="Segment"/>
</dbReference>